<evidence type="ECO:0000313" key="2">
    <source>
        <dbReference type="Proteomes" id="UP001279734"/>
    </source>
</evidence>
<reference evidence="1" key="1">
    <citation type="submission" date="2023-05" db="EMBL/GenBank/DDBJ databases">
        <title>Nepenthes gracilis genome sequencing.</title>
        <authorList>
            <person name="Fukushima K."/>
        </authorList>
    </citation>
    <scope>NUCLEOTIDE SEQUENCE</scope>
    <source>
        <strain evidence="1">SING2019-196</strain>
    </source>
</reference>
<organism evidence="1 2">
    <name type="scientific">Nepenthes gracilis</name>
    <name type="common">Slender pitcher plant</name>
    <dbReference type="NCBI Taxonomy" id="150966"/>
    <lineage>
        <taxon>Eukaryota</taxon>
        <taxon>Viridiplantae</taxon>
        <taxon>Streptophyta</taxon>
        <taxon>Embryophyta</taxon>
        <taxon>Tracheophyta</taxon>
        <taxon>Spermatophyta</taxon>
        <taxon>Magnoliopsida</taxon>
        <taxon>eudicotyledons</taxon>
        <taxon>Gunneridae</taxon>
        <taxon>Pentapetalae</taxon>
        <taxon>Caryophyllales</taxon>
        <taxon>Nepenthaceae</taxon>
        <taxon>Nepenthes</taxon>
    </lineage>
</organism>
<dbReference type="EMBL" id="BSYO01000001">
    <property type="protein sequence ID" value="GMG99470.1"/>
    <property type="molecule type" value="Genomic_DNA"/>
</dbReference>
<proteinExistence type="predicted"/>
<sequence length="88" mass="9437">MEGVKQIPIQGGLESGEGAWRGEPKVYGHGNRSAYVALTSLSPGSDPDCIHSMAVALRVNGVFRTQLIQSWSNPIDGHALYCVLTVKL</sequence>
<dbReference type="AlphaFoldDB" id="A0AAD3P469"/>
<name>A0AAD3P469_NEPGR</name>
<accession>A0AAD3P469</accession>
<comment type="caution">
    <text evidence="1">The sequence shown here is derived from an EMBL/GenBank/DDBJ whole genome shotgun (WGS) entry which is preliminary data.</text>
</comment>
<keyword evidence="2" id="KW-1185">Reference proteome</keyword>
<protein>
    <submittedName>
        <fullName evidence="1">Uncharacterized protein</fullName>
    </submittedName>
</protein>
<evidence type="ECO:0000313" key="1">
    <source>
        <dbReference type="EMBL" id="GMG99470.1"/>
    </source>
</evidence>
<dbReference type="Proteomes" id="UP001279734">
    <property type="component" value="Unassembled WGS sequence"/>
</dbReference>
<gene>
    <name evidence="1" type="ORF">Nepgr_001310</name>
</gene>